<dbReference type="PANTHER" id="PTHR32089">
    <property type="entry name" value="METHYL-ACCEPTING CHEMOTAXIS PROTEIN MCPB"/>
    <property type="match status" value="1"/>
</dbReference>
<dbReference type="PRINTS" id="PR00260">
    <property type="entry name" value="CHEMTRNSDUCR"/>
</dbReference>
<dbReference type="InterPro" id="IPR003660">
    <property type="entry name" value="HAMP_dom"/>
</dbReference>
<dbReference type="Pfam" id="PF00672">
    <property type="entry name" value="HAMP"/>
    <property type="match status" value="1"/>
</dbReference>
<evidence type="ECO:0000313" key="9">
    <source>
        <dbReference type="Proteomes" id="UP001597216"/>
    </source>
</evidence>
<dbReference type="InterPro" id="IPR004090">
    <property type="entry name" value="Chemotax_Me-accpt_rcpt"/>
</dbReference>
<accession>A0ABW3SXB3</accession>
<comment type="similarity">
    <text evidence="2">Belongs to the methyl-accepting chemotaxis (MCP) protein family.</text>
</comment>
<feature type="domain" description="HAMP" evidence="7">
    <location>
        <begin position="215"/>
        <end position="268"/>
    </location>
</feature>
<evidence type="ECO:0000256" key="2">
    <source>
        <dbReference type="ARBA" id="ARBA00029447"/>
    </source>
</evidence>
<feature type="coiled-coil region" evidence="4">
    <location>
        <begin position="269"/>
        <end position="305"/>
    </location>
</feature>
<dbReference type="SMART" id="SM00283">
    <property type="entry name" value="MA"/>
    <property type="match status" value="1"/>
</dbReference>
<protein>
    <submittedName>
        <fullName evidence="8">Methyl-accepting chemotaxis protein</fullName>
    </submittedName>
</protein>
<reference evidence="9" key="1">
    <citation type="journal article" date="2019" name="Int. J. Syst. Evol. Microbiol.">
        <title>The Global Catalogue of Microorganisms (GCM) 10K type strain sequencing project: providing services to taxonomists for standard genome sequencing and annotation.</title>
        <authorList>
            <consortium name="The Broad Institute Genomics Platform"/>
            <consortium name="The Broad Institute Genome Sequencing Center for Infectious Disease"/>
            <person name="Wu L."/>
            <person name="Ma J."/>
        </authorList>
    </citation>
    <scope>NUCLEOTIDE SEQUENCE [LARGE SCALE GENOMIC DNA]</scope>
    <source>
        <strain evidence="9">CCUG 55074</strain>
    </source>
</reference>
<dbReference type="Proteomes" id="UP001597216">
    <property type="component" value="Unassembled WGS sequence"/>
</dbReference>
<dbReference type="PANTHER" id="PTHR32089:SF112">
    <property type="entry name" value="LYSOZYME-LIKE PROTEIN-RELATED"/>
    <property type="match status" value="1"/>
</dbReference>
<dbReference type="CDD" id="cd06225">
    <property type="entry name" value="HAMP"/>
    <property type="match status" value="1"/>
</dbReference>
<evidence type="ECO:0000259" key="7">
    <source>
        <dbReference type="PROSITE" id="PS50885"/>
    </source>
</evidence>
<dbReference type="InterPro" id="IPR004089">
    <property type="entry name" value="MCPsignal_dom"/>
</dbReference>
<evidence type="ECO:0000256" key="4">
    <source>
        <dbReference type="SAM" id="Coils"/>
    </source>
</evidence>
<sequence>MTQSMSRSGLRMALEAFSRSVLVALLVLASASLVSLQVLRIEGPLYHRISLGKDLIADILPPPEYVIEAYLETTLALDHPDQVGARAERLQVLKAQYEERQAYWRASALQSGLKTQILEATNQPAQTFWREIEERFVPALRAGNLEAARTSYEAISRDYAAHRAAVDRLVQDANAANTRTERLAAVCLGLFVVLILAVGGVLMLQVRRRAARIAREVIAPLADMTAAMEALSAGALDVEIPHTGRQDEVGEMARALEVFREQGLETRRLRQAQEESRELSEAERAAAENRRASALRNMAERVEADTRGAVVAVAEAMRQMSTKAGDLSAAARDANQANAEMTRTAGETLTRTRSVAQIAMALEGSIRNIMGQVGQARSAATDVAAAAGDTEAAIGKLSEAVDQISRVTDLIADIARQTNLLALNASVEAARAGTAGKGFAVVAGEVKSLADQTAAATTDIRNLIGGVQASAQDTIGAVQGITERVSGMDASQSAIVQAVEDQTRATAEITAATNETARMAEQMVQSIRAASAASDVAGRTSHEVNALAAEVSSEIDSLSSTLVRVVRTSTDEVERRRSPRIDAGIAVSAGRHPDLFQAELLNLSEGGALLANAPVSLTGIIDIALPGVDGPVRAEVLGLDQGRTNVRFLPQAGQADAISRLVESLKARRPTAEPLRLAS</sequence>
<evidence type="ECO:0000259" key="6">
    <source>
        <dbReference type="PROSITE" id="PS50111"/>
    </source>
</evidence>
<dbReference type="EMBL" id="JBHTLQ010000002">
    <property type="protein sequence ID" value="MFD1189233.1"/>
    <property type="molecule type" value="Genomic_DNA"/>
</dbReference>
<keyword evidence="5" id="KW-1133">Transmembrane helix</keyword>
<dbReference type="Gene3D" id="1.10.287.950">
    <property type="entry name" value="Methyl-accepting chemotaxis protein"/>
    <property type="match status" value="1"/>
</dbReference>
<dbReference type="Gene3D" id="1.10.8.500">
    <property type="entry name" value="HAMP domain in histidine kinase"/>
    <property type="match status" value="1"/>
</dbReference>
<name>A0ABW3SXB3_9CAUL</name>
<keyword evidence="5" id="KW-0472">Membrane</keyword>
<keyword evidence="1 3" id="KW-0807">Transducer</keyword>
<keyword evidence="4" id="KW-0175">Coiled coil</keyword>
<evidence type="ECO:0000313" key="8">
    <source>
        <dbReference type="EMBL" id="MFD1189233.1"/>
    </source>
</evidence>
<dbReference type="SUPFAM" id="SSF58104">
    <property type="entry name" value="Methyl-accepting chemotaxis protein (MCP) signaling domain"/>
    <property type="match status" value="1"/>
</dbReference>
<dbReference type="Pfam" id="PF00015">
    <property type="entry name" value="MCPsignal"/>
    <property type="match status" value="1"/>
</dbReference>
<dbReference type="SMART" id="SM00304">
    <property type="entry name" value="HAMP"/>
    <property type="match status" value="1"/>
</dbReference>
<keyword evidence="9" id="KW-1185">Reference proteome</keyword>
<feature type="transmembrane region" description="Helical" evidence="5">
    <location>
        <begin position="183"/>
        <end position="204"/>
    </location>
</feature>
<evidence type="ECO:0000256" key="3">
    <source>
        <dbReference type="PROSITE-ProRule" id="PRU00284"/>
    </source>
</evidence>
<gene>
    <name evidence="8" type="ORF">ACFQ27_01460</name>
</gene>
<dbReference type="PROSITE" id="PS50885">
    <property type="entry name" value="HAMP"/>
    <property type="match status" value="1"/>
</dbReference>
<comment type="caution">
    <text evidence="8">The sequence shown here is derived from an EMBL/GenBank/DDBJ whole genome shotgun (WGS) entry which is preliminary data.</text>
</comment>
<dbReference type="PROSITE" id="PS50111">
    <property type="entry name" value="CHEMOTAXIS_TRANSDUC_2"/>
    <property type="match status" value="1"/>
</dbReference>
<dbReference type="RefSeq" id="WP_377352102.1">
    <property type="nucleotide sequence ID" value="NZ_JBHTLQ010000002.1"/>
</dbReference>
<evidence type="ECO:0000256" key="5">
    <source>
        <dbReference type="SAM" id="Phobius"/>
    </source>
</evidence>
<evidence type="ECO:0000256" key="1">
    <source>
        <dbReference type="ARBA" id="ARBA00023224"/>
    </source>
</evidence>
<organism evidence="8 9">
    <name type="scientific">Phenylobacterium conjunctum</name>
    <dbReference type="NCBI Taxonomy" id="1298959"/>
    <lineage>
        <taxon>Bacteria</taxon>
        <taxon>Pseudomonadati</taxon>
        <taxon>Pseudomonadota</taxon>
        <taxon>Alphaproteobacteria</taxon>
        <taxon>Caulobacterales</taxon>
        <taxon>Caulobacteraceae</taxon>
        <taxon>Phenylobacterium</taxon>
    </lineage>
</organism>
<proteinExistence type="inferred from homology"/>
<feature type="domain" description="Methyl-accepting transducer" evidence="6">
    <location>
        <begin position="302"/>
        <end position="545"/>
    </location>
</feature>
<keyword evidence="5" id="KW-0812">Transmembrane</keyword>